<dbReference type="GeneID" id="85360326"/>
<sequence length="505" mass="57921">MESYHRRTIHSFPPRIQDLWYNNDPPLECDKPLLLETVLTGPRRLAELEALEQSIPDLDGIDEDCDQLSENIAIAQVALEPVRRLHDIVLSEIFIACHEDMTKRVATGYCNSLNSEDPPWTLSQVCRRWRSVALSTARIWSSIKMTFHEEPMSVEEEKLFYYMLCLQLERSQSHPLSLMFCSYGDFSDYAGLQILLSAMPRCTQLGVVAPSEYFHFFSECRGSFSALEHLFLFDVTDEDREDASPDFEIDAFEWAPNLNHLHLASLGPASWIEHIKIPWSQLTSHASHLAFDLDHKACSAKTLFLQCMPPIERTPKEVDLDHVRELQLYERQDSEGRIKGQVPYMRATALETLVLRYIDVVPQFPSEIYMDMQSLEIECTLCEDPCSDIHLVEFLRTTSGIKKLKLSVEGITEHLLCSLIYQSLLPSLEHLDLTGSTFAFQSYQVAFVRTVKSRRNPMRIQMLGPACRLQHLNICSDWISSIRAHPEVGTVWEKLLDGGLEVQPK</sequence>
<name>A0AA39NF70_ARMTA</name>
<comment type="caution">
    <text evidence="1">The sequence shown here is derived from an EMBL/GenBank/DDBJ whole genome shotgun (WGS) entry which is preliminary data.</text>
</comment>
<dbReference type="Gene3D" id="3.80.10.10">
    <property type="entry name" value="Ribonuclease Inhibitor"/>
    <property type="match status" value="1"/>
</dbReference>
<dbReference type="RefSeq" id="XP_060335525.1">
    <property type="nucleotide sequence ID" value="XM_060476778.1"/>
</dbReference>
<dbReference type="AlphaFoldDB" id="A0AA39NF70"/>
<organism evidence="1 2">
    <name type="scientific">Armillaria tabescens</name>
    <name type="common">Ringless honey mushroom</name>
    <name type="synonym">Agaricus tabescens</name>
    <dbReference type="NCBI Taxonomy" id="1929756"/>
    <lineage>
        <taxon>Eukaryota</taxon>
        <taxon>Fungi</taxon>
        <taxon>Dikarya</taxon>
        <taxon>Basidiomycota</taxon>
        <taxon>Agaricomycotina</taxon>
        <taxon>Agaricomycetes</taxon>
        <taxon>Agaricomycetidae</taxon>
        <taxon>Agaricales</taxon>
        <taxon>Marasmiineae</taxon>
        <taxon>Physalacriaceae</taxon>
        <taxon>Desarmillaria</taxon>
    </lineage>
</organism>
<evidence type="ECO:0008006" key="3">
    <source>
        <dbReference type="Google" id="ProtNLM"/>
    </source>
</evidence>
<proteinExistence type="predicted"/>
<dbReference type="EMBL" id="JAUEPS010000006">
    <property type="protein sequence ID" value="KAK0464404.1"/>
    <property type="molecule type" value="Genomic_DNA"/>
</dbReference>
<dbReference type="SUPFAM" id="SSF52047">
    <property type="entry name" value="RNI-like"/>
    <property type="match status" value="1"/>
</dbReference>
<reference evidence="1" key="1">
    <citation type="submission" date="2023-06" db="EMBL/GenBank/DDBJ databases">
        <authorList>
            <consortium name="Lawrence Berkeley National Laboratory"/>
            <person name="Ahrendt S."/>
            <person name="Sahu N."/>
            <person name="Indic B."/>
            <person name="Wong-Bajracharya J."/>
            <person name="Merenyi Z."/>
            <person name="Ke H.-M."/>
            <person name="Monk M."/>
            <person name="Kocsube S."/>
            <person name="Drula E."/>
            <person name="Lipzen A."/>
            <person name="Balint B."/>
            <person name="Henrissat B."/>
            <person name="Andreopoulos B."/>
            <person name="Martin F.M."/>
            <person name="Harder C.B."/>
            <person name="Rigling D."/>
            <person name="Ford K.L."/>
            <person name="Foster G.D."/>
            <person name="Pangilinan J."/>
            <person name="Papanicolaou A."/>
            <person name="Barry K."/>
            <person name="LaButti K."/>
            <person name="Viragh M."/>
            <person name="Koriabine M."/>
            <person name="Yan M."/>
            <person name="Riley R."/>
            <person name="Champramary S."/>
            <person name="Plett K.L."/>
            <person name="Tsai I.J."/>
            <person name="Slot J."/>
            <person name="Sipos G."/>
            <person name="Plett J."/>
            <person name="Nagy L.G."/>
            <person name="Grigoriev I.V."/>
        </authorList>
    </citation>
    <scope>NUCLEOTIDE SEQUENCE</scope>
    <source>
        <strain evidence="1">CCBAS 213</strain>
    </source>
</reference>
<keyword evidence="2" id="KW-1185">Reference proteome</keyword>
<accession>A0AA39NF70</accession>
<dbReference type="InterPro" id="IPR032675">
    <property type="entry name" value="LRR_dom_sf"/>
</dbReference>
<protein>
    <recommendedName>
        <fullName evidence="3">F-box domain-containing protein</fullName>
    </recommendedName>
</protein>
<gene>
    <name evidence="1" type="ORF">EV420DRAFT_1637969</name>
</gene>
<evidence type="ECO:0000313" key="1">
    <source>
        <dbReference type="EMBL" id="KAK0464404.1"/>
    </source>
</evidence>
<evidence type="ECO:0000313" key="2">
    <source>
        <dbReference type="Proteomes" id="UP001175211"/>
    </source>
</evidence>
<dbReference type="Proteomes" id="UP001175211">
    <property type="component" value="Unassembled WGS sequence"/>
</dbReference>